<accession>A0ABD1JJX0</accession>
<proteinExistence type="predicted"/>
<feature type="domain" description="C2H2-type" evidence="12">
    <location>
        <begin position="235"/>
        <end position="262"/>
    </location>
</feature>
<dbReference type="Pfam" id="PF00096">
    <property type="entry name" value="zf-C2H2"/>
    <property type="match status" value="6"/>
</dbReference>
<organism evidence="13 14">
    <name type="scientific">Coilia grayii</name>
    <name type="common">Gray's grenadier anchovy</name>
    <dbReference type="NCBI Taxonomy" id="363190"/>
    <lineage>
        <taxon>Eukaryota</taxon>
        <taxon>Metazoa</taxon>
        <taxon>Chordata</taxon>
        <taxon>Craniata</taxon>
        <taxon>Vertebrata</taxon>
        <taxon>Euteleostomi</taxon>
        <taxon>Actinopterygii</taxon>
        <taxon>Neopterygii</taxon>
        <taxon>Teleostei</taxon>
        <taxon>Clupei</taxon>
        <taxon>Clupeiformes</taxon>
        <taxon>Clupeoidei</taxon>
        <taxon>Engraulidae</taxon>
        <taxon>Coilinae</taxon>
        <taxon>Coilia</taxon>
    </lineage>
</organism>
<feature type="domain" description="C2H2-type" evidence="12">
    <location>
        <begin position="185"/>
        <end position="216"/>
    </location>
</feature>
<keyword evidence="10" id="KW-0175">Coiled coil</keyword>
<sequence>MDARHKKEGNFRRRLTNGFESSKLLRLQVEDLQKKLKEKENKLTEANKTIRALSEKIQVLQKKLNFEKRNHEDGDPFRSHPARTISHGTSQVFVNQPSVSKSNPTPAVSKSLPKHPTVKVLQVRLVDCQHELQPSGVLKLPQKKNSEVNHEDRNSDHENECAFSCMEDSSLFETQSQEERLNEHYSCGHCSRTFSKAVLLNLHIRMGHLSHISSRYSGGSCQQVHSQGPSSGFAHSCHWCGKTFSQSNHLKLHQRIHKKSERHVQRKKRFPKPTDFPCNQYSKAFSQANYLKLHQRTHKKAPKSADCIRDCSVSIRKITYPCDKLSRTFSEVGKNMAEMHTGSSDHVSDARKAIGEVTYPCGQCGKTFSQSNNLKLHQRVHDASSPPRHSCSNQAERAEDASEETSENTPPPCGKCGKIFSSWAHLQIHNMQHGRDELFPCPACHKTFATSSYLQAHQRKTHEGETNLCGECGRGFSHLSSEKPDVCVGCTEAHKRNVLESTAARNHERRWRDERPFPCTSCDSTFSQLDELQQHLRLHAKQSVP</sequence>
<keyword evidence="2" id="KW-0479">Metal-binding</keyword>
<comment type="subcellular location">
    <subcellularLocation>
        <location evidence="1">Nucleus</location>
    </subcellularLocation>
</comment>
<dbReference type="GO" id="GO:0008270">
    <property type="term" value="F:zinc ion binding"/>
    <property type="evidence" value="ECO:0007669"/>
    <property type="project" value="UniProtKB-KW"/>
</dbReference>
<evidence type="ECO:0000256" key="1">
    <source>
        <dbReference type="ARBA" id="ARBA00004123"/>
    </source>
</evidence>
<feature type="domain" description="C2H2-type" evidence="12">
    <location>
        <begin position="439"/>
        <end position="467"/>
    </location>
</feature>
<dbReference type="PANTHER" id="PTHR24393">
    <property type="entry name" value="ZINC FINGER PROTEIN"/>
    <property type="match status" value="1"/>
</dbReference>
<dbReference type="PROSITE" id="PS00028">
    <property type="entry name" value="ZINC_FINGER_C2H2_1"/>
    <property type="match status" value="5"/>
</dbReference>
<evidence type="ECO:0000256" key="10">
    <source>
        <dbReference type="SAM" id="Coils"/>
    </source>
</evidence>
<dbReference type="FunFam" id="3.30.160.60:FF:001927">
    <property type="entry name" value="Zinc finger protein 1184"/>
    <property type="match status" value="1"/>
</dbReference>
<evidence type="ECO:0000259" key="12">
    <source>
        <dbReference type="PROSITE" id="PS50157"/>
    </source>
</evidence>
<feature type="domain" description="C2H2-type" evidence="12">
    <location>
        <begin position="276"/>
        <end position="303"/>
    </location>
</feature>
<comment type="caution">
    <text evidence="13">The sequence shown here is derived from an EMBL/GenBank/DDBJ whole genome shotgun (WGS) entry which is preliminary data.</text>
</comment>
<protein>
    <recommendedName>
        <fullName evidence="12">C2H2-type domain-containing protein</fullName>
    </recommendedName>
</protein>
<name>A0ABD1JJX0_9TELE</name>
<feature type="domain" description="C2H2-type" evidence="12">
    <location>
        <begin position="517"/>
        <end position="544"/>
    </location>
</feature>
<evidence type="ECO:0000256" key="5">
    <source>
        <dbReference type="ARBA" id="ARBA00022833"/>
    </source>
</evidence>
<reference evidence="13 14" key="1">
    <citation type="submission" date="2024-09" db="EMBL/GenBank/DDBJ databases">
        <title>A chromosome-level genome assembly of Gray's grenadier anchovy, Coilia grayii.</title>
        <authorList>
            <person name="Fu Z."/>
        </authorList>
    </citation>
    <scope>NUCLEOTIDE SEQUENCE [LARGE SCALE GENOMIC DNA]</scope>
    <source>
        <strain evidence="13">G4</strain>
        <tissue evidence="13">Muscle</tissue>
    </source>
</reference>
<dbReference type="Proteomes" id="UP001591681">
    <property type="component" value="Unassembled WGS sequence"/>
</dbReference>
<keyword evidence="14" id="KW-1185">Reference proteome</keyword>
<dbReference type="SMART" id="SM00355">
    <property type="entry name" value="ZnF_C2H2"/>
    <property type="match status" value="7"/>
</dbReference>
<dbReference type="PROSITE" id="PS50157">
    <property type="entry name" value="ZINC_FINGER_C2H2_2"/>
    <property type="match status" value="7"/>
</dbReference>
<dbReference type="SUPFAM" id="SSF57667">
    <property type="entry name" value="beta-beta-alpha zinc fingers"/>
    <property type="match status" value="4"/>
</dbReference>
<keyword evidence="5" id="KW-0862">Zinc</keyword>
<dbReference type="InterPro" id="IPR013087">
    <property type="entry name" value="Znf_C2H2_type"/>
</dbReference>
<dbReference type="PANTHER" id="PTHR24393:SF158">
    <property type="entry name" value="C2H2-TYPE DOMAIN-CONTAINING PROTEIN"/>
    <property type="match status" value="1"/>
</dbReference>
<feature type="domain" description="C2H2-type" evidence="12">
    <location>
        <begin position="359"/>
        <end position="386"/>
    </location>
</feature>
<evidence type="ECO:0000256" key="4">
    <source>
        <dbReference type="ARBA" id="ARBA00022771"/>
    </source>
</evidence>
<gene>
    <name evidence="13" type="ORF">ACEWY4_017729</name>
</gene>
<evidence type="ECO:0000256" key="8">
    <source>
        <dbReference type="ARBA" id="ARBA00023242"/>
    </source>
</evidence>
<feature type="coiled-coil region" evidence="10">
    <location>
        <begin position="22"/>
        <end position="70"/>
    </location>
</feature>
<keyword evidence="7" id="KW-0804">Transcription</keyword>
<evidence type="ECO:0000256" key="11">
    <source>
        <dbReference type="SAM" id="MobiDB-lite"/>
    </source>
</evidence>
<dbReference type="FunFam" id="3.30.160.60:FF:000065">
    <property type="entry name" value="B-cell CLL/lymphoma 6, member B"/>
    <property type="match status" value="1"/>
</dbReference>
<evidence type="ECO:0000256" key="2">
    <source>
        <dbReference type="ARBA" id="ARBA00022723"/>
    </source>
</evidence>
<evidence type="ECO:0000256" key="9">
    <source>
        <dbReference type="PROSITE-ProRule" id="PRU00042"/>
    </source>
</evidence>
<dbReference type="InterPro" id="IPR036236">
    <property type="entry name" value="Znf_C2H2_sf"/>
</dbReference>
<keyword evidence="6" id="KW-0805">Transcription regulation</keyword>
<dbReference type="Gene3D" id="3.30.160.60">
    <property type="entry name" value="Classic Zinc Finger"/>
    <property type="match status" value="5"/>
</dbReference>
<keyword evidence="3" id="KW-0677">Repeat</keyword>
<evidence type="ECO:0000256" key="3">
    <source>
        <dbReference type="ARBA" id="ARBA00022737"/>
    </source>
</evidence>
<feature type="region of interest" description="Disordered" evidence="11">
    <location>
        <begin position="378"/>
        <end position="413"/>
    </location>
</feature>
<feature type="domain" description="C2H2-type" evidence="12">
    <location>
        <begin position="411"/>
        <end position="438"/>
    </location>
</feature>
<evidence type="ECO:0000256" key="6">
    <source>
        <dbReference type="ARBA" id="ARBA00023015"/>
    </source>
</evidence>
<dbReference type="EMBL" id="JBHFQA010000015">
    <property type="protein sequence ID" value="KAL2086670.1"/>
    <property type="molecule type" value="Genomic_DNA"/>
</dbReference>
<evidence type="ECO:0000256" key="7">
    <source>
        <dbReference type="ARBA" id="ARBA00023163"/>
    </source>
</evidence>
<keyword evidence="4 9" id="KW-0863">Zinc-finger</keyword>
<evidence type="ECO:0000313" key="13">
    <source>
        <dbReference type="EMBL" id="KAL2086670.1"/>
    </source>
</evidence>
<dbReference type="FunFam" id="3.30.160.60:FF:000446">
    <property type="entry name" value="Zinc finger protein"/>
    <property type="match status" value="1"/>
</dbReference>
<keyword evidence="8" id="KW-0539">Nucleus</keyword>
<dbReference type="Gene3D" id="1.10.287.2610">
    <property type="match status" value="1"/>
</dbReference>
<dbReference type="AlphaFoldDB" id="A0ABD1JJX0"/>
<evidence type="ECO:0000313" key="14">
    <source>
        <dbReference type="Proteomes" id="UP001591681"/>
    </source>
</evidence>